<dbReference type="Proteomes" id="UP001138757">
    <property type="component" value="Unassembled WGS sequence"/>
</dbReference>
<keyword evidence="2" id="KW-1185">Reference proteome</keyword>
<comment type="caution">
    <text evidence="1">The sequence shown here is derived from an EMBL/GenBank/DDBJ whole genome shotgun (WGS) entry which is preliminary data.</text>
</comment>
<evidence type="ECO:0000313" key="1">
    <source>
        <dbReference type="EMBL" id="MBT2189327.1"/>
    </source>
</evidence>
<reference evidence="1" key="1">
    <citation type="submission" date="2021-05" db="EMBL/GenBank/DDBJ databases">
        <title>Genome of Sphingobium sp. strain.</title>
        <authorList>
            <person name="Fan R."/>
        </authorList>
    </citation>
    <scope>NUCLEOTIDE SEQUENCE</scope>
    <source>
        <strain evidence="1">H33</strain>
    </source>
</reference>
<gene>
    <name evidence="1" type="ORF">KK488_20440</name>
</gene>
<dbReference type="RefSeq" id="WP_214625580.1">
    <property type="nucleotide sequence ID" value="NZ_JAHGAW010000017.1"/>
</dbReference>
<dbReference type="AlphaFoldDB" id="A0A9X1ITH9"/>
<sequence>MTDTYAPRLFARAEDIRATGEAMLARTLPKEAWTHEAHLATCLWLLVERPDIRVDRDIGDLIRRYNEAVGGVNDATQGYHESITRAFVAGVRFYLVRTGETELLAAVNGLLGAPEGQRDWPLRFYSRDKLFSAEARLGFVEPDLGALPRI</sequence>
<name>A0A9X1ITH9_9SPHN</name>
<organism evidence="1 2">
    <name type="scientific">Sphingobium nicotianae</name>
    <dbReference type="NCBI Taxonomy" id="2782607"/>
    <lineage>
        <taxon>Bacteria</taxon>
        <taxon>Pseudomonadati</taxon>
        <taxon>Pseudomonadota</taxon>
        <taxon>Alphaproteobacteria</taxon>
        <taxon>Sphingomonadales</taxon>
        <taxon>Sphingomonadaceae</taxon>
        <taxon>Sphingobium</taxon>
    </lineage>
</organism>
<evidence type="ECO:0000313" key="2">
    <source>
        <dbReference type="Proteomes" id="UP001138757"/>
    </source>
</evidence>
<proteinExistence type="predicted"/>
<dbReference type="EMBL" id="JAHGAW010000017">
    <property type="protein sequence ID" value="MBT2189327.1"/>
    <property type="molecule type" value="Genomic_DNA"/>
</dbReference>
<accession>A0A9X1ITH9</accession>
<protein>
    <submittedName>
        <fullName evidence="1">Uncharacterized protein</fullName>
    </submittedName>
</protein>